<sequence length="194" mass="21704">MPQQNSRPGRWRTGEQSRERILDAARRNFGERGYAATTIRAIAAEADVDPAMVHYFFTNKAQLFATSMQLPAIVPELITRLLEPGVDGLGERIVRHFVGIWDDRDRFDPLFALMRSAESGAATPFKEFIEREIVARIEQVIDSDDAQLRSQLVGSQLIGLAFARYVVHLEPLASADPDTLVRLVGPTIQHYVSG</sequence>
<evidence type="ECO:0000313" key="4">
    <source>
        <dbReference type="EMBL" id="QDP94984.1"/>
    </source>
</evidence>
<name>A0A516PUW9_9ACTN</name>
<dbReference type="InterPro" id="IPR050109">
    <property type="entry name" value="HTH-type_TetR-like_transc_reg"/>
</dbReference>
<dbReference type="SUPFAM" id="SSF46689">
    <property type="entry name" value="Homeodomain-like"/>
    <property type="match status" value="1"/>
</dbReference>
<dbReference type="SUPFAM" id="SSF48498">
    <property type="entry name" value="Tetracyclin repressor-like, C-terminal domain"/>
    <property type="match status" value="1"/>
</dbReference>
<dbReference type="PANTHER" id="PTHR30055:SF235">
    <property type="entry name" value="TRANSCRIPTIONAL REGULATORY PROTEIN"/>
    <property type="match status" value="1"/>
</dbReference>
<evidence type="ECO:0000259" key="3">
    <source>
        <dbReference type="PROSITE" id="PS50977"/>
    </source>
</evidence>
<proteinExistence type="predicted"/>
<dbReference type="InterPro" id="IPR009057">
    <property type="entry name" value="Homeodomain-like_sf"/>
</dbReference>
<protein>
    <submittedName>
        <fullName evidence="4">TetR/AcrR family transcriptional regulator</fullName>
    </submittedName>
</protein>
<dbReference type="GO" id="GO:0003700">
    <property type="term" value="F:DNA-binding transcription factor activity"/>
    <property type="evidence" value="ECO:0007669"/>
    <property type="project" value="TreeGrafter"/>
</dbReference>
<dbReference type="InterPro" id="IPR041678">
    <property type="entry name" value="TetR_C_16"/>
</dbReference>
<evidence type="ECO:0000313" key="5">
    <source>
        <dbReference type="Proteomes" id="UP000319263"/>
    </source>
</evidence>
<keyword evidence="1 2" id="KW-0238">DNA-binding</keyword>
<dbReference type="Gene3D" id="1.10.10.60">
    <property type="entry name" value="Homeodomain-like"/>
    <property type="match status" value="1"/>
</dbReference>
<feature type="DNA-binding region" description="H-T-H motif" evidence="2">
    <location>
        <begin position="38"/>
        <end position="57"/>
    </location>
</feature>
<dbReference type="InterPro" id="IPR036271">
    <property type="entry name" value="Tet_transcr_reg_TetR-rel_C_sf"/>
</dbReference>
<feature type="domain" description="HTH tetR-type" evidence="3">
    <location>
        <begin position="15"/>
        <end position="75"/>
    </location>
</feature>
<dbReference type="AlphaFoldDB" id="A0A516PUW9"/>
<dbReference type="PROSITE" id="PS50977">
    <property type="entry name" value="HTH_TETR_2"/>
    <property type="match status" value="1"/>
</dbReference>
<accession>A0A516PUW9</accession>
<reference evidence="4 5" key="1">
    <citation type="submission" date="2019-07" db="EMBL/GenBank/DDBJ databases">
        <title>Microlunatus dokdonensis sp. nov. isolated from the rhizospheric soil of the wild plant Elymus tsukushiensis.</title>
        <authorList>
            <person name="Ghim S.-Y."/>
            <person name="Hwang Y.-J."/>
            <person name="Son J.-S."/>
            <person name="Shin J.-H."/>
        </authorList>
    </citation>
    <scope>NUCLEOTIDE SEQUENCE [LARGE SCALE GENOMIC DNA]</scope>
    <source>
        <strain evidence="4 5">KUDC0627</strain>
    </source>
</reference>
<dbReference type="PANTHER" id="PTHR30055">
    <property type="entry name" value="HTH-TYPE TRANSCRIPTIONAL REGULATOR RUTR"/>
    <property type="match status" value="1"/>
</dbReference>
<dbReference type="Gene3D" id="1.10.357.10">
    <property type="entry name" value="Tetracycline Repressor, domain 2"/>
    <property type="match status" value="1"/>
</dbReference>
<dbReference type="PRINTS" id="PR00455">
    <property type="entry name" value="HTHTETR"/>
</dbReference>
<dbReference type="OrthoDB" id="3210235at2"/>
<organism evidence="4 5">
    <name type="scientific">Microlunatus elymi</name>
    <dbReference type="NCBI Taxonomy" id="2596828"/>
    <lineage>
        <taxon>Bacteria</taxon>
        <taxon>Bacillati</taxon>
        <taxon>Actinomycetota</taxon>
        <taxon>Actinomycetes</taxon>
        <taxon>Propionibacteriales</taxon>
        <taxon>Propionibacteriaceae</taxon>
        <taxon>Microlunatus</taxon>
    </lineage>
</organism>
<dbReference type="Pfam" id="PF00440">
    <property type="entry name" value="TetR_N"/>
    <property type="match status" value="1"/>
</dbReference>
<evidence type="ECO:0000256" key="1">
    <source>
        <dbReference type="ARBA" id="ARBA00023125"/>
    </source>
</evidence>
<dbReference type="GO" id="GO:0000976">
    <property type="term" value="F:transcription cis-regulatory region binding"/>
    <property type="evidence" value="ECO:0007669"/>
    <property type="project" value="TreeGrafter"/>
</dbReference>
<gene>
    <name evidence="4" type="ORF">FOE78_02785</name>
</gene>
<keyword evidence="5" id="KW-1185">Reference proteome</keyword>
<evidence type="ECO:0000256" key="2">
    <source>
        <dbReference type="PROSITE-ProRule" id="PRU00335"/>
    </source>
</evidence>
<dbReference type="EMBL" id="CP041692">
    <property type="protein sequence ID" value="QDP94984.1"/>
    <property type="molecule type" value="Genomic_DNA"/>
</dbReference>
<dbReference type="InterPro" id="IPR001647">
    <property type="entry name" value="HTH_TetR"/>
</dbReference>
<dbReference type="Pfam" id="PF17920">
    <property type="entry name" value="TetR_C_16"/>
    <property type="match status" value="1"/>
</dbReference>
<dbReference type="RefSeq" id="WP_143984969.1">
    <property type="nucleotide sequence ID" value="NZ_CP041692.1"/>
</dbReference>
<dbReference type="KEGG" id="mik:FOE78_02785"/>
<dbReference type="Proteomes" id="UP000319263">
    <property type="component" value="Chromosome"/>
</dbReference>